<dbReference type="VEuPathDB" id="FungiDB:PLEOSDRAFT_1112252"/>
<gene>
    <name evidence="2" type="ORF">PLEOSDRAFT_1112252</name>
</gene>
<organism evidence="2 3">
    <name type="scientific">Pleurotus ostreatus (strain PC15)</name>
    <name type="common">Oyster mushroom</name>
    <dbReference type="NCBI Taxonomy" id="1137138"/>
    <lineage>
        <taxon>Eukaryota</taxon>
        <taxon>Fungi</taxon>
        <taxon>Dikarya</taxon>
        <taxon>Basidiomycota</taxon>
        <taxon>Agaricomycotina</taxon>
        <taxon>Agaricomycetes</taxon>
        <taxon>Agaricomycetidae</taxon>
        <taxon>Agaricales</taxon>
        <taxon>Pleurotineae</taxon>
        <taxon>Pleurotaceae</taxon>
        <taxon>Pleurotus</taxon>
    </lineage>
</organism>
<keyword evidence="1" id="KW-1133">Transmembrane helix</keyword>
<evidence type="ECO:0000256" key="1">
    <source>
        <dbReference type="SAM" id="Phobius"/>
    </source>
</evidence>
<dbReference type="OrthoDB" id="6431331at2759"/>
<reference evidence="3" key="1">
    <citation type="journal article" date="2014" name="Proc. Natl. Acad. Sci. U.S.A.">
        <title>Extensive sampling of basidiomycete genomes demonstrates inadequacy of the white-rot/brown-rot paradigm for wood decay fungi.</title>
        <authorList>
            <person name="Riley R."/>
            <person name="Salamov A.A."/>
            <person name="Brown D.W."/>
            <person name="Nagy L.G."/>
            <person name="Floudas D."/>
            <person name="Held B.W."/>
            <person name="Levasseur A."/>
            <person name="Lombard V."/>
            <person name="Morin E."/>
            <person name="Otillar R."/>
            <person name="Lindquist E.A."/>
            <person name="Sun H."/>
            <person name="LaButti K.M."/>
            <person name="Schmutz J."/>
            <person name="Jabbour D."/>
            <person name="Luo H."/>
            <person name="Baker S.E."/>
            <person name="Pisabarro A.G."/>
            <person name="Walton J.D."/>
            <person name="Blanchette R.A."/>
            <person name="Henrissat B."/>
            <person name="Martin F."/>
            <person name="Cullen D."/>
            <person name="Hibbett D.S."/>
            <person name="Grigoriev I.V."/>
        </authorList>
    </citation>
    <scope>NUCLEOTIDE SEQUENCE [LARGE SCALE GENOMIC DNA]</scope>
    <source>
        <strain evidence="3">PC15</strain>
    </source>
</reference>
<dbReference type="Gene3D" id="3.40.50.1820">
    <property type="entry name" value="alpha/beta hydrolase"/>
    <property type="match status" value="1"/>
</dbReference>
<protein>
    <recommendedName>
        <fullName evidence="4">AB hydrolase-1 domain-containing protein</fullName>
    </recommendedName>
</protein>
<dbReference type="Proteomes" id="UP000027073">
    <property type="component" value="Unassembled WGS sequence"/>
</dbReference>
<sequence length="535" mass="62219">MADSTPQRPEQRRDLSFYFVLLFLVGPLWCAVPLSWAFVLYSLHTGRIWLYAWQGRTVFAVALCEVFFSVYHHNLSRYVASTPPQPPGNPEEVRAAYTRAVKAGLFVFPEDAFDGENLDASRPGSPAEDIVQLEHDDSRAEEYRNVLRTWFRHAPWSAIRLYEIKKWLYWCIFNSHLPPDHEIPDTHRSVLDEALDLLRKRTGTTVFEESPSKHQPLLLTLDSVKIHWRPFAFYALVGTFSRLLKLYLVRNRRVRFGNYDGLEYLIRIPSQWDSHHGPRPIVFVHGLGLGLLQYQSFVLRLLDEFPDRPVFILLQSHISQDFFHRDYLRPMNRHDTTQRLAALFLRLGWVRPIRDTSSDEEEDIDTQNVASSLLSNQKGVTFISHSNGSYCHAWMLKNYPHMVTRSCFVDPVTFCSWEGDVCYNFVYRPCTTGMHLLMRYFVSSELGTANLLQRHFDWSSNSLWYEEIPHARDPSKSFFLVGGKDEIVHAERVARYLRGHGIRKGFWMDPEGRHGSALASGGEGHQAILEWLREE</sequence>
<dbReference type="HOGENOM" id="CLU_028357_0_0_1"/>
<dbReference type="STRING" id="1137138.A0A067P0K4"/>
<proteinExistence type="predicted"/>
<dbReference type="EMBL" id="KL198007">
    <property type="protein sequence ID" value="KDQ29386.1"/>
    <property type="molecule type" value="Genomic_DNA"/>
</dbReference>
<evidence type="ECO:0000313" key="2">
    <source>
        <dbReference type="EMBL" id="KDQ29386.1"/>
    </source>
</evidence>
<dbReference type="PANTHER" id="PTHR37471:SF1">
    <property type="entry name" value="AB HYDROLASE-1 DOMAIN-CONTAINING PROTEIN"/>
    <property type="match status" value="1"/>
</dbReference>
<dbReference type="InParanoid" id="A0A067P0K4"/>
<feature type="transmembrane region" description="Helical" evidence="1">
    <location>
        <begin position="15"/>
        <end position="41"/>
    </location>
</feature>
<evidence type="ECO:0000313" key="3">
    <source>
        <dbReference type="Proteomes" id="UP000027073"/>
    </source>
</evidence>
<keyword evidence="1" id="KW-0812">Transmembrane</keyword>
<dbReference type="SUPFAM" id="SSF53474">
    <property type="entry name" value="alpha/beta-Hydrolases"/>
    <property type="match status" value="1"/>
</dbReference>
<keyword evidence="1" id="KW-0472">Membrane</keyword>
<accession>A0A067P0K4</accession>
<dbReference type="AlphaFoldDB" id="A0A067P0K4"/>
<dbReference type="PANTHER" id="PTHR37471">
    <property type="entry name" value="UNNAMED PRODUCT"/>
    <property type="match status" value="1"/>
</dbReference>
<dbReference type="InterPro" id="IPR029058">
    <property type="entry name" value="AB_hydrolase_fold"/>
</dbReference>
<name>A0A067P0K4_PLEO1</name>
<evidence type="ECO:0008006" key="4">
    <source>
        <dbReference type="Google" id="ProtNLM"/>
    </source>
</evidence>